<organism evidence="5">
    <name type="scientific">hydrothermal vent metagenome</name>
    <dbReference type="NCBI Taxonomy" id="652676"/>
    <lineage>
        <taxon>unclassified sequences</taxon>
        <taxon>metagenomes</taxon>
        <taxon>ecological metagenomes</taxon>
    </lineage>
</organism>
<dbReference type="InterPro" id="IPR036554">
    <property type="entry name" value="GHMP_kinase_C_sf"/>
</dbReference>
<dbReference type="InterPro" id="IPR020568">
    <property type="entry name" value="Ribosomal_Su5_D2-typ_SF"/>
</dbReference>
<dbReference type="GO" id="GO:0005524">
    <property type="term" value="F:ATP binding"/>
    <property type="evidence" value="ECO:0007669"/>
    <property type="project" value="UniProtKB-KW"/>
</dbReference>
<dbReference type="PANTHER" id="PTHR10457">
    <property type="entry name" value="MEVALONATE KINASE/GALACTOKINASE"/>
    <property type="match status" value="1"/>
</dbReference>
<sequence>MAISLRAKIIGQKREDQQVIIHKPDMSESEKFPLNGLTYTKQRDYFKSGINICIGEGLVFSNGFECEITSKIPIQAGVGSSSAVMVNWIHFLSQMADTPVIWNAQKIGELAYKAEVLEFNEPGGMMDQYSTSMGHLLYLVFEPDISIKSLNPNLGTFVLGDSCEPKDTMSILQRCRDARIKIIQKLKGKNPDFNIHTNDDADISLLNDEDKDIFNGTIKNRDILRQTLPELGKEAPDPAWIGTRLTEHHAVLRDVLQVSTPKIEAMLDASLDAGALGGKINGSGGGGCMFAYAPKNAEIVAEAIEKVGGKSFIISSDNGTRIV</sequence>
<protein>
    <submittedName>
        <fullName evidence="5">Mevalonate kinase</fullName>
        <ecNumber evidence="5">2.7.1.36</ecNumber>
    </submittedName>
</protein>
<evidence type="ECO:0000259" key="4">
    <source>
        <dbReference type="Pfam" id="PF08544"/>
    </source>
</evidence>
<dbReference type="SUPFAM" id="SSF54211">
    <property type="entry name" value="Ribosomal protein S5 domain 2-like"/>
    <property type="match status" value="1"/>
</dbReference>
<keyword evidence="5" id="KW-0808">Transferase</keyword>
<proteinExistence type="predicted"/>
<dbReference type="GO" id="GO:0006012">
    <property type="term" value="P:galactose metabolic process"/>
    <property type="evidence" value="ECO:0007669"/>
    <property type="project" value="TreeGrafter"/>
</dbReference>
<keyword evidence="2" id="KW-0067">ATP-binding</keyword>
<reference evidence="5" key="1">
    <citation type="submission" date="2015-10" db="EMBL/GenBank/DDBJ databases">
        <authorList>
            <person name="Gilbert D.G."/>
        </authorList>
    </citation>
    <scope>NUCLEOTIDE SEQUENCE</scope>
</reference>
<evidence type="ECO:0000256" key="1">
    <source>
        <dbReference type="ARBA" id="ARBA00022741"/>
    </source>
</evidence>
<evidence type="ECO:0000259" key="3">
    <source>
        <dbReference type="Pfam" id="PF00288"/>
    </source>
</evidence>
<dbReference type="GO" id="GO:0004335">
    <property type="term" value="F:galactokinase activity"/>
    <property type="evidence" value="ECO:0007669"/>
    <property type="project" value="TreeGrafter"/>
</dbReference>
<feature type="domain" description="GHMP kinase C-terminal" evidence="4">
    <location>
        <begin position="235"/>
        <end position="308"/>
    </location>
</feature>
<dbReference type="Pfam" id="PF08544">
    <property type="entry name" value="GHMP_kinases_C"/>
    <property type="match status" value="1"/>
</dbReference>
<dbReference type="SUPFAM" id="SSF55060">
    <property type="entry name" value="GHMP Kinase, C-terminal domain"/>
    <property type="match status" value="1"/>
</dbReference>
<dbReference type="AlphaFoldDB" id="A0A160VIQ8"/>
<gene>
    <name evidence="5" type="ORF">MGWOODY_Mmi2012</name>
</gene>
<dbReference type="Pfam" id="PF00288">
    <property type="entry name" value="GHMP_kinases_N"/>
    <property type="match status" value="1"/>
</dbReference>
<accession>A0A160VIQ8</accession>
<dbReference type="EMBL" id="FAXC01000351">
    <property type="protein sequence ID" value="CUV10079.1"/>
    <property type="molecule type" value="Genomic_DNA"/>
</dbReference>
<dbReference type="GO" id="GO:0004496">
    <property type="term" value="F:mevalonate kinase activity"/>
    <property type="evidence" value="ECO:0007669"/>
    <property type="project" value="UniProtKB-EC"/>
</dbReference>
<dbReference type="EC" id="2.7.1.36" evidence="5"/>
<evidence type="ECO:0000256" key="2">
    <source>
        <dbReference type="ARBA" id="ARBA00022840"/>
    </source>
</evidence>
<dbReference type="InterPro" id="IPR006204">
    <property type="entry name" value="GHMP_kinase_N_dom"/>
</dbReference>
<dbReference type="InterPro" id="IPR013750">
    <property type="entry name" value="GHMP_kinase_C_dom"/>
</dbReference>
<dbReference type="GO" id="GO:0005829">
    <property type="term" value="C:cytosol"/>
    <property type="evidence" value="ECO:0007669"/>
    <property type="project" value="TreeGrafter"/>
</dbReference>
<evidence type="ECO:0000313" key="5">
    <source>
        <dbReference type="EMBL" id="CUV10079.1"/>
    </source>
</evidence>
<name>A0A160VIQ8_9ZZZZ</name>
<keyword evidence="1" id="KW-0547">Nucleotide-binding</keyword>
<dbReference type="PANTHER" id="PTHR10457:SF7">
    <property type="entry name" value="GALACTOKINASE-RELATED"/>
    <property type="match status" value="1"/>
</dbReference>
<keyword evidence="5" id="KW-0418">Kinase</keyword>
<feature type="domain" description="GHMP kinase N-terminal" evidence="3">
    <location>
        <begin position="57"/>
        <end position="134"/>
    </location>
</feature>
<dbReference type="PRINTS" id="PR00959">
    <property type="entry name" value="MEVGALKINASE"/>
</dbReference>
<dbReference type="Gene3D" id="3.30.230.120">
    <property type="match status" value="1"/>
</dbReference>